<organism evidence="7 8">
    <name type="scientific">Thermocladium modestius</name>
    <dbReference type="NCBI Taxonomy" id="62609"/>
    <lineage>
        <taxon>Archaea</taxon>
        <taxon>Thermoproteota</taxon>
        <taxon>Thermoprotei</taxon>
        <taxon>Thermoproteales</taxon>
        <taxon>Thermoproteaceae</taxon>
        <taxon>Thermocladium</taxon>
    </lineage>
</organism>
<dbReference type="PANTHER" id="PTHR21569">
    <property type="entry name" value="RIBOSOMAL PROTEIN S9"/>
    <property type="match status" value="1"/>
</dbReference>
<dbReference type="Pfam" id="PF00380">
    <property type="entry name" value="Ribosomal_S9"/>
    <property type="match status" value="1"/>
</dbReference>
<accession>A0A830GTB3</accession>
<dbReference type="InterPro" id="IPR000754">
    <property type="entry name" value="Ribosomal_uS9"/>
</dbReference>
<dbReference type="InterPro" id="IPR020568">
    <property type="entry name" value="Ribosomal_Su5_D2-typ_SF"/>
</dbReference>
<evidence type="ECO:0000256" key="5">
    <source>
        <dbReference type="RuleBase" id="RU003815"/>
    </source>
</evidence>
<proteinExistence type="inferred from homology"/>
<evidence type="ECO:0000256" key="2">
    <source>
        <dbReference type="ARBA" id="ARBA00022980"/>
    </source>
</evidence>
<keyword evidence="2 4" id="KW-0689">Ribosomal protein</keyword>
<dbReference type="SUPFAM" id="SSF54211">
    <property type="entry name" value="Ribosomal protein S5 domain 2-like"/>
    <property type="match status" value="1"/>
</dbReference>
<evidence type="ECO:0000256" key="6">
    <source>
        <dbReference type="SAM" id="MobiDB-lite"/>
    </source>
</evidence>
<reference evidence="7" key="2">
    <citation type="submission" date="2020-09" db="EMBL/GenBank/DDBJ databases">
        <authorList>
            <person name="Sun Q."/>
            <person name="Ohkuma M."/>
        </authorList>
    </citation>
    <scope>NUCLEOTIDE SEQUENCE</scope>
    <source>
        <strain evidence="7">JCM 10088</strain>
    </source>
</reference>
<feature type="compositionally biased region" description="Basic residues" evidence="6">
    <location>
        <begin position="152"/>
        <end position="166"/>
    </location>
</feature>
<keyword evidence="3 4" id="KW-0687">Ribonucleoprotein</keyword>
<comment type="caution">
    <text evidence="7">The sequence shown here is derived from an EMBL/GenBank/DDBJ whole genome shotgun (WGS) entry which is preliminary data.</text>
</comment>
<dbReference type="Gene3D" id="3.30.230.10">
    <property type="match status" value="1"/>
</dbReference>
<evidence type="ECO:0000256" key="4">
    <source>
        <dbReference type="HAMAP-Rule" id="MF_00532"/>
    </source>
</evidence>
<evidence type="ECO:0000313" key="7">
    <source>
        <dbReference type="EMBL" id="GGP20118.1"/>
    </source>
</evidence>
<reference evidence="7" key="1">
    <citation type="journal article" date="2014" name="Int. J. Syst. Evol. Microbiol.">
        <title>Complete genome sequence of Corynebacterium casei LMG S-19264T (=DSM 44701T), isolated from a smear-ripened cheese.</title>
        <authorList>
            <consortium name="US DOE Joint Genome Institute (JGI-PGF)"/>
            <person name="Walter F."/>
            <person name="Albersmeier A."/>
            <person name="Kalinowski J."/>
            <person name="Ruckert C."/>
        </authorList>
    </citation>
    <scope>NUCLEOTIDE SEQUENCE</scope>
    <source>
        <strain evidence="7">JCM 10088</strain>
    </source>
</reference>
<dbReference type="EMBL" id="BMNL01000002">
    <property type="protein sequence ID" value="GGP20118.1"/>
    <property type="molecule type" value="Genomic_DNA"/>
</dbReference>
<protein>
    <recommendedName>
        <fullName evidence="4">Small ribosomal subunit protein uS9</fullName>
    </recommendedName>
</protein>
<dbReference type="GO" id="GO:0003723">
    <property type="term" value="F:RNA binding"/>
    <property type="evidence" value="ECO:0007669"/>
    <property type="project" value="TreeGrafter"/>
</dbReference>
<evidence type="ECO:0000256" key="1">
    <source>
        <dbReference type="ARBA" id="ARBA00005251"/>
    </source>
</evidence>
<dbReference type="InterPro" id="IPR014721">
    <property type="entry name" value="Ribsml_uS5_D2-typ_fold_subgr"/>
</dbReference>
<dbReference type="PANTHER" id="PTHR21569:SF16">
    <property type="entry name" value="RIBOSOMAL PROTEIN S16"/>
    <property type="match status" value="1"/>
</dbReference>
<dbReference type="InterPro" id="IPR020574">
    <property type="entry name" value="Ribosomal_uS9_CS"/>
</dbReference>
<dbReference type="PROSITE" id="PS00360">
    <property type="entry name" value="RIBOSOMAL_S9"/>
    <property type="match status" value="1"/>
</dbReference>
<dbReference type="GO" id="GO:0003735">
    <property type="term" value="F:structural constituent of ribosome"/>
    <property type="evidence" value="ECO:0007669"/>
    <property type="project" value="UniProtKB-UniRule"/>
</dbReference>
<dbReference type="GO" id="GO:0022627">
    <property type="term" value="C:cytosolic small ribosomal subunit"/>
    <property type="evidence" value="ECO:0007669"/>
    <property type="project" value="UniProtKB-UniRule"/>
</dbReference>
<dbReference type="NCBIfam" id="TIGR03627">
    <property type="entry name" value="uS9_arch"/>
    <property type="match status" value="1"/>
</dbReference>
<sequence>MAEQQMQEGGSGEVTAEARRIRAIPNAITQSVKGAKVVVAVGKKKTAIAKAVVKSGVGRVRINGVPVEIWPIEMARLKMMEPIILAGKLASSVDIEISVRGGGFMGQASAVRMAIARGLLEYFQDQNLYNLFSVYDESMIKGDHRRTEPKKPGLKHARSKRQKAYR</sequence>
<dbReference type="GO" id="GO:0006412">
    <property type="term" value="P:translation"/>
    <property type="evidence" value="ECO:0007669"/>
    <property type="project" value="UniProtKB-UniRule"/>
</dbReference>
<feature type="region of interest" description="Disordered" evidence="6">
    <location>
        <begin position="143"/>
        <end position="166"/>
    </location>
</feature>
<dbReference type="Proteomes" id="UP000610960">
    <property type="component" value="Unassembled WGS sequence"/>
</dbReference>
<dbReference type="RefSeq" id="WP_229657650.1">
    <property type="nucleotide sequence ID" value="NZ_BMNL01000002.1"/>
</dbReference>
<dbReference type="InterPro" id="IPR019958">
    <property type="entry name" value="Ribosomal_uS9_archaeal"/>
</dbReference>
<dbReference type="NCBIfam" id="NF001749">
    <property type="entry name" value="PRK00474.1"/>
    <property type="match status" value="1"/>
</dbReference>
<gene>
    <name evidence="4" type="primary">rps9</name>
    <name evidence="7" type="ORF">GCM10007981_06900</name>
</gene>
<comment type="similarity">
    <text evidence="1 4 5">Belongs to the universal ribosomal protein uS9 family.</text>
</comment>
<evidence type="ECO:0000313" key="8">
    <source>
        <dbReference type="Proteomes" id="UP000610960"/>
    </source>
</evidence>
<keyword evidence="8" id="KW-1185">Reference proteome</keyword>
<dbReference type="HAMAP" id="MF_00532_A">
    <property type="entry name" value="Ribosomal_uS9_A"/>
    <property type="match status" value="1"/>
</dbReference>
<name>A0A830GTB3_9CREN</name>
<dbReference type="AlphaFoldDB" id="A0A830GTB3"/>
<evidence type="ECO:0000256" key="3">
    <source>
        <dbReference type="ARBA" id="ARBA00023274"/>
    </source>
</evidence>
<dbReference type="GO" id="GO:0000462">
    <property type="term" value="P:maturation of SSU-rRNA from tricistronic rRNA transcript (SSU-rRNA, 5.8S rRNA, LSU-rRNA)"/>
    <property type="evidence" value="ECO:0007669"/>
    <property type="project" value="TreeGrafter"/>
</dbReference>